<sequence length="64" mass="6878">MGGYSTQTSPSAHRSGWRKEGFEVLTLEEVTWVTTLSKAVGTEGELEGMSLSADRFASLVRNGA</sequence>
<dbReference type="AlphaFoldDB" id="L5L364"/>
<evidence type="ECO:0000313" key="1">
    <source>
        <dbReference type="EMBL" id="ELK17463.1"/>
    </source>
</evidence>
<proteinExistence type="predicted"/>
<organism evidence="1 2">
    <name type="scientific">Pteropus alecto</name>
    <name type="common">Black flying fox</name>
    <dbReference type="NCBI Taxonomy" id="9402"/>
    <lineage>
        <taxon>Eukaryota</taxon>
        <taxon>Metazoa</taxon>
        <taxon>Chordata</taxon>
        <taxon>Craniata</taxon>
        <taxon>Vertebrata</taxon>
        <taxon>Euteleostomi</taxon>
        <taxon>Mammalia</taxon>
        <taxon>Eutheria</taxon>
        <taxon>Laurasiatheria</taxon>
        <taxon>Chiroptera</taxon>
        <taxon>Yinpterochiroptera</taxon>
        <taxon>Pteropodoidea</taxon>
        <taxon>Pteropodidae</taxon>
        <taxon>Pteropodinae</taxon>
        <taxon>Pteropus</taxon>
    </lineage>
</organism>
<keyword evidence="2" id="KW-1185">Reference proteome</keyword>
<evidence type="ECO:0000313" key="2">
    <source>
        <dbReference type="Proteomes" id="UP000010552"/>
    </source>
</evidence>
<dbReference type="EMBL" id="KB030405">
    <property type="protein sequence ID" value="ELK17463.1"/>
    <property type="molecule type" value="Genomic_DNA"/>
</dbReference>
<reference evidence="2" key="1">
    <citation type="journal article" date="2013" name="Science">
        <title>Comparative analysis of bat genomes provides insight into the evolution of flight and immunity.</title>
        <authorList>
            <person name="Zhang G."/>
            <person name="Cowled C."/>
            <person name="Shi Z."/>
            <person name="Huang Z."/>
            <person name="Bishop-Lilly K.A."/>
            <person name="Fang X."/>
            <person name="Wynne J.W."/>
            <person name="Xiong Z."/>
            <person name="Baker M.L."/>
            <person name="Zhao W."/>
            <person name="Tachedjian M."/>
            <person name="Zhu Y."/>
            <person name="Zhou P."/>
            <person name="Jiang X."/>
            <person name="Ng J."/>
            <person name="Yang L."/>
            <person name="Wu L."/>
            <person name="Xiao J."/>
            <person name="Feng Y."/>
            <person name="Chen Y."/>
            <person name="Sun X."/>
            <person name="Zhang Y."/>
            <person name="Marsh G.A."/>
            <person name="Crameri G."/>
            <person name="Broder C.C."/>
            <person name="Frey K.G."/>
            <person name="Wang L.F."/>
            <person name="Wang J."/>
        </authorList>
    </citation>
    <scope>NUCLEOTIDE SEQUENCE [LARGE SCALE GENOMIC DNA]</scope>
</reference>
<name>L5L364_PTEAL</name>
<dbReference type="InParanoid" id="L5L364"/>
<protein>
    <submittedName>
        <fullName evidence="1">Uncharacterized protein</fullName>
    </submittedName>
</protein>
<accession>L5L364</accession>
<gene>
    <name evidence="1" type="ORF">PAL_GLEAN10016544</name>
</gene>
<dbReference type="Proteomes" id="UP000010552">
    <property type="component" value="Unassembled WGS sequence"/>
</dbReference>